<organism evidence="1 2">
    <name type="scientific">Scomber scombrus</name>
    <name type="common">Atlantic mackerel</name>
    <name type="synonym">Scomber vernalis</name>
    <dbReference type="NCBI Taxonomy" id="13677"/>
    <lineage>
        <taxon>Eukaryota</taxon>
        <taxon>Metazoa</taxon>
        <taxon>Chordata</taxon>
        <taxon>Craniata</taxon>
        <taxon>Vertebrata</taxon>
        <taxon>Euteleostomi</taxon>
        <taxon>Actinopterygii</taxon>
        <taxon>Neopterygii</taxon>
        <taxon>Teleostei</taxon>
        <taxon>Neoteleostei</taxon>
        <taxon>Acanthomorphata</taxon>
        <taxon>Pelagiaria</taxon>
        <taxon>Scombriformes</taxon>
        <taxon>Scombridae</taxon>
        <taxon>Scomber</taxon>
    </lineage>
</organism>
<keyword evidence="2" id="KW-1185">Reference proteome</keyword>
<accession>A0AAV1Q051</accession>
<proteinExistence type="predicted"/>
<dbReference type="Proteomes" id="UP001314229">
    <property type="component" value="Unassembled WGS sequence"/>
</dbReference>
<comment type="caution">
    <text evidence="1">The sequence shown here is derived from an EMBL/GenBank/DDBJ whole genome shotgun (WGS) entry which is preliminary data.</text>
</comment>
<reference evidence="1 2" key="1">
    <citation type="submission" date="2024-01" db="EMBL/GenBank/DDBJ databases">
        <authorList>
            <person name="Alioto T."/>
            <person name="Alioto T."/>
            <person name="Gomez Garrido J."/>
        </authorList>
    </citation>
    <scope>NUCLEOTIDE SEQUENCE [LARGE SCALE GENOMIC DNA]</scope>
</reference>
<dbReference type="AlphaFoldDB" id="A0AAV1Q051"/>
<evidence type="ECO:0000313" key="1">
    <source>
        <dbReference type="EMBL" id="CAK6976863.1"/>
    </source>
</evidence>
<sequence length="253" mass="28319">MDNSVNCTTDEGECQQSEKALAIVAWLPGTPNVILLPETLWMSSRGENTLHAAFEKSIVKPTVSGWQMQICSATPKASPATCAVHNNASMTIIITTADHVHIGGTGNALVCPCSLYESFIQHNVLQINHRSVAPTVKSNNVQTDIKKTSDRISLHEKDPSLTEEEKRSETASYILHRRRARVFYDLLAKVDHDAVTLCFDMMQNVVLPRTPIGQAYHSRQLYVYVFGVIIHHGKGSKQTVDNVYRYTWMEHEN</sequence>
<name>A0AAV1Q051_SCOSC</name>
<gene>
    <name evidence="1" type="ORF">FSCOSCO3_A009749</name>
</gene>
<protein>
    <submittedName>
        <fullName evidence="1">Uncharacterized protein LOC117550378</fullName>
    </submittedName>
</protein>
<dbReference type="EMBL" id="CAWUFR010000370">
    <property type="protein sequence ID" value="CAK6976863.1"/>
    <property type="molecule type" value="Genomic_DNA"/>
</dbReference>
<evidence type="ECO:0000313" key="2">
    <source>
        <dbReference type="Proteomes" id="UP001314229"/>
    </source>
</evidence>